<dbReference type="InterPro" id="IPR015424">
    <property type="entry name" value="PyrdxlP-dep_Trfase"/>
</dbReference>
<dbReference type="PANTHER" id="PTHR42699:SF1">
    <property type="entry name" value="CYSTATHIONINE GAMMA-SYNTHASE-RELATED"/>
    <property type="match status" value="1"/>
</dbReference>
<dbReference type="Proteomes" id="UP001302367">
    <property type="component" value="Chromosome 5"/>
</dbReference>
<comment type="similarity">
    <text evidence="3">Belongs to the trans-sulfuration enzymes family.</text>
</comment>
<dbReference type="OrthoDB" id="10047078at2759"/>
<keyword evidence="7" id="KW-1185">Reference proteome</keyword>
<dbReference type="GO" id="GO:0030170">
    <property type="term" value="F:pyridoxal phosphate binding"/>
    <property type="evidence" value="ECO:0007669"/>
    <property type="project" value="InterPro"/>
</dbReference>
<gene>
    <name evidence="4" type="ORF">CB0940_11996</name>
    <name evidence="5" type="ORF">RHO25_009023</name>
</gene>
<accession>A0A2G5IDU5</accession>
<dbReference type="GO" id="GO:0019346">
    <property type="term" value="P:transsulfuration"/>
    <property type="evidence" value="ECO:0007669"/>
    <property type="project" value="InterPro"/>
</dbReference>
<evidence type="ECO:0000256" key="1">
    <source>
        <dbReference type="ARBA" id="ARBA00001933"/>
    </source>
</evidence>
<dbReference type="AlphaFoldDB" id="A0A2G5IDU5"/>
<reference evidence="4 6" key="1">
    <citation type="submission" date="2015-10" db="EMBL/GenBank/DDBJ databases">
        <title>The cercosporin biosynthetic gene cluster was horizontally transferred to several fungal lineages and shown to be expanded in Cercospora beticola based on microsynteny with recipient genomes.</title>
        <authorList>
            <person name="De Jonge R."/>
            <person name="Ebert M.K."/>
            <person name="Suttle J.C."/>
            <person name="Jurick Ii W.M."/>
            <person name="Secor G.A."/>
            <person name="Thomma B.P."/>
            <person name="Van De Peer Y."/>
            <person name="Bolton M.D."/>
        </authorList>
    </citation>
    <scope>NUCLEOTIDE SEQUENCE [LARGE SCALE GENOMIC DNA]</scope>
    <source>
        <strain evidence="4 6">09-40</strain>
    </source>
</reference>
<evidence type="ECO:0000313" key="6">
    <source>
        <dbReference type="Proteomes" id="UP000230605"/>
    </source>
</evidence>
<dbReference type="InterPro" id="IPR051750">
    <property type="entry name" value="Trans-sulfuration_enzymes"/>
</dbReference>
<evidence type="ECO:0000256" key="3">
    <source>
        <dbReference type="RuleBase" id="RU362118"/>
    </source>
</evidence>
<dbReference type="GO" id="GO:0003962">
    <property type="term" value="F:cystathionine gamma-synthase activity"/>
    <property type="evidence" value="ECO:0007669"/>
    <property type="project" value="TreeGrafter"/>
</dbReference>
<dbReference type="Gene3D" id="3.90.1150.10">
    <property type="entry name" value="Aspartate Aminotransferase, domain 1"/>
    <property type="match status" value="1"/>
</dbReference>
<evidence type="ECO:0000313" key="7">
    <source>
        <dbReference type="Proteomes" id="UP001302367"/>
    </source>
</evidence>
<dbReference type="SUPFAM" id="SSF53383">
    <property type="entry name" value="PLP-dependent transferases"/>
    <property type="match status" value="1"/>
</dbReference>
<evidence type="ECO:0000313" key="4">
    <source>
        <dbReference type="EMBL" id="PIB02971.1"/>
    </source>
</evidence>
<dbReference type="InterPro" id="IPR000277">
    <property type="entry name" value="Cys/Met-Metab_PyrdxlP-dep_enz"/>
</dbReference>
<dbReference type="Gene3D" id="3.40.640.10">
    <property type="entry name" value="Type I PLP-dependent aspartate aminotransferase-like (Major domain)"/>
    <property type="match status" value="1"/>
</dbReference>
<dbReference type="PANTHER" id="PTHR42699">
    <property type="match status" value="1"/>
</dbReference>
<name>A0A2G5IDU5_CERBT</name>
<dbReference type="EMBL" id="CP134188">
    <property type="protein sequence ID" value="WPB04377.1"/>
    <property type="molecule type" value="Genomic_DNA"/>
</dbReference>
<sequence>MKDQVNTKLGTPVPSRKHAVSVQLPTWQDMVALGNGDLTVINALRNGYPRSILHRHVQSLASKCNAILAASFEGKGGLSLFPDADSAEACRAYLGNSQIHGSNATPDSLVRTLFLAFEGRPNLDDDCGGQGLAPLWAVAYPESSATVAASFWRLTGVGISSRRAEAYLLEHSQIQIRPIESLPLRLQPHTHCDAPVHEQLRRRISKIMGLSIPRSSGMTCPDSSDVFLFPSGMSAIFNVHRMLLKWRHAESVVLGFPYELTLKMLQTYGPSCKFLSAGTKEDLDELELYLHQRLQDGSTNVSVQAIWCECPSNPLLWTPDLQRVRNLADKYDLAVVVDDTIGTFANVDVMDVADIVVSSLTKAFNGFADVLAGSAVFNPNSRHYHVLRTMFEASYANNLYVDDATQLELNSRTFLDRVSRMNQTAEYLVDYLRALISRASRMSSLIQSYNRWNHVIRAVHFPKGSASMENYVRQMRPATTMFKPGYGCLFTVDFQTVDIAAAFFDALELHKGPSLGADVTLAQPYVQMVLQREKEWAASHGVRETIVRISVGMEDKESLLRRLQHALTVASASVADIAVAAVL</sequence>
<dbReference type="Proteomes" id="UP000230605">
    <property type="component" value="Chromosome 10"/>
</dbReference>
<protein>
    <submittedName>
        <fullName evidence="4">Putative cystathionine gamma-synthase</fullName>
    </submittedName>
</protein>
<proteinExistence type="inferred from homology"/>
<dbReference type="InterPro" id="IPR015421">
    <property type="entry name" value="PyrdxlP-dep_Trfase_major"/>
</dbReference>
<dbReference type="InterPro" id="IPR015422">
    <property type="entry name" value="PyrdxlP-dep_Trfase_small"/>
</dbReference>
<evidence type="ECO:0000313" key="5">
    <source>
        <dbReference type="EMBL" id="WPB04377.1"/>
    </source>
</evidence>
<dbReference type="EMBL" id="LKMD01000099">
    <property type="protein sequence ID" value="PIB02971.1"/>
    <property type="molecule type" value="Genomic_DNA"/>
</dbReference>
<evidence type="ECO:0000256" key="2">
    <source>
        <dbReference type="ARBA" id="ARBA00022898"/>
    </source>
</evidence>
<organism evidence="4 6">
    <name type="scientific">Cercospora beticola</name>
    <name type="common">Sugarbeet leaf spot fungus</name>
    <dbReference type="NCBI Taxonomy" id="122368"/>
    <lineage>
        <taxon>Eukaryota</taxon>
        <taxon>Fungi</taxon>
        <taxon>Dikarya</taxon>
        <taxon>Ascomycota</taxon>
        <taxon>Pezizomycotina</taxon>
        <taxon>Dothideomycetes</taxon>
        <taxon>Dothideomycetidae</taxon>
        <taxon>Mycosphaerellales</taxon>
        <taxon>Mycosphaerellaceae</taxon>
        <taxon>Cercospora</taxon>
    </lineage>
</organism>
<dbReference type="Pfam" id="PF01053">
    <property type="entry name" value="Cys_Met_Meta_PP"/>
    <property type="match status" value="1"/>
</dbReference>
<keyword evidence="2 3" id="KW-0663">Pyridoxal phosphate</keyword>
<reference evidence="5 7" key="2">
    <citation type="submission" date="2023-09" db="EMBL/GenBank/DDBJ databases">
        <title>Complete-Gapless Cercospora beticola genome.</title>
        <authorList>
            <person name="Wyatt N.A."/>
            <person name="Spanner R.E."/>
            <person name="Bolton M.D."/>
        </authorList>
    </citation>
    <scope>NUCLEOTIDE SEQUENCE [LARGE SCALE GENOMIC DNA]</scope>
    <source>
        <strain evidence="5">Cb09-40</strain>
    </source>
</reference>
<comment type="cofactor">
    <cofactor evidence="1 3">
        <name>pyridoxal 5'-phosphate</name>
        <dbReference type="ChEBI" id="CHEBI:597326"/>
    </cofactor>
</comment>